<dbReference type="RefSeq" id="WP_168062888.1">
    <property type="nucleotide sequence ID" value="NZ_VTOW01000004.1"/>
</dbReference>
<keyword evidence="3" id="KW-1185">Reference proteome</keyword>
<dbReference type="Proteomes" id="UP000534783">
    <property type="component" value="Unassembled WGS sequence"/>
</dbReference>
<evidence type="ECO:0000259" key="1">
    <source>
        <dbReference type="Pfam" id="PF07238"/>
    </source>
</evidence>
<protein>
    <submittedName>
        <fullName evidence="2">PilZ domain-containing protein</fullName>
    </submittedName>
</protein>
<gene>
    <name evidence="2" type="ORF">MNODULE_19585</name>
</gene>
<comment type="caution">
    <text evidence="2">The sequence shown here is derived from an EMBL/GenBank/DDBJ whole genome shotgun (WGS) entry which is preliminary data.</text>
</comment>
<dbReference type="AlphaFoldDB" id="A0A7X6DTA6"/>
<dbReference type="GO" id="GO:0035438">
    <property type="term" value="F:cyclic-di-GMP binding"/>
    <property type="evidence" value="ECO:0007669"/>
    <property type="project" value="InterPro"/>
</dbReference>
<name>A0A7X6DTA6_9BACT</name>
<dbReference type="Pfam" id="PF07238">
    <property type="entry name" value="PilZ"/>
    <property type="match status" value="1"/>
</dbReference>
<dbReference type="SUPFAM" id="SSF141371">
    <property type="entry name" value="PilZ domain-like"/>
    <property type="match status" value="1"/>
</dbReference>
<dbReference type="InterPro" id="IPR009875">
    <property type="entry name" value="PilZ_domain"/>
</dbReference>
<reference evidence="2 3" key="1">
    <citation type="journal article" date="2020" name="Nature">
        <title>Bacterial chemolithoautotrophy via manganese oxidation.</title>
        <authorList>
            <person name="Yu H."/>
            <person name="Leadbetter J.R."/>
        </authorList>
    </citation>
    <scope>NUCLEOTIDE SEQUENCE [LARGE SCALE GENOMIC DNA]</scope>
    <source>
        <strain evidence="2 3">Mn-1</strain>
    </source>
</reference>
<dbReference type="Gene3D" id="2.40.10.220">
    <property type="entry name" value="predicted glycosyltransferase like domains"/>
    <property type="match status" value="1"/>
</dbReference>
<proteinExistence type="predicted"/>
<dbReference type="EMBL" id="VTOW01000004">
    <property type="protein sequence ID" value="NKE72959.1"/>
    <property type="molecule type" value="Genomic_DNA"/>
</dbReference>
<evidence type="ECO:0000313" key="2">
    <source>
        <dbReference type="EMBL" id="NKE72959.1"/>
    </source>
</evidence>
<feature type="domain" description="PilZ" evidence="1">
    <location>
        <begin position="2"/>
        <end position="93"/>
    </location>
</feature>
<evidence type="ECO:0000313" key="3">
    <source>
        <dbReference type="Proteomes" id="UP000534783"/>
    </source>
</evidence>
<accession>A0A7X6DTA6</accession>
<organism evidence="2 3">
    <name type="scientific">Candidatus Manganitrophus noduliformans</name>
    <dbReference type="NCBI Taxonomy" id="2606439"/>
    <lineage>
        <taxon>Bacteria</taxon>
        <taxon>Pseudomonadati</taxon>
        <taxon>Nitrospirota</taxon>
        <taxon>Nitrospiria</taxon>
        <taxon>Candidatus Troglogloeales</taxon>
        <taxon>Candidatus Manganitrophaceae</taxon>
        <taxon>Candidatus Manganitrophus</taxon>
    </lineage>
</organism>
<sequence length="118" mass="13166">MEKRRHSRIPFFGKAKISTATRPVEVMISNISLGGLLFHSKKDFELGKEMVIQIKGTHRGKEFEEKVTGRIVAVHRGSAGNSFGLQFGAYLDESRQPFLLASVTGSRKKGITSFLRDN</sequence>